<dbReference type="GO" id="GO:0005524">
    <property type="term" value="F:ATP binding"/>
    <property type="evidence" value="ECO:0007669"/>
    <property type="project" value="UniProtKB-KW"/>
</dbReference>
<feature type="transmembrane region" description="Helical" evidence="8">
    <location>
        <begin position="12"/>
        <end position="31"/>
    </location>
</feature>
<keyword evidence="3" id="KW-0597">Phosphoprotein</keyword>
<proteinExistence type="predicted"/>
<dbReference type="EC" id="2.7.13.3" evidence="2"/>
<keyword evidence="11" id="KW-1185">Reference proteome</keyword>
<dbReference type="OrthoDB" id="9767435at2"/>
<sequence>MTQKVALHRRLTARVLVFLTLAMVPLGVIGVHQNHRLNSEVERASELSLLALTERAASGERQVIQRAFGTAQSLSQIIDWVLEEPGRCTSYLNRLKGTDERFAFVGFIDTTGIVDCSTVGQRLDFSADPELAELMENPRENIEVNIASPGLGQSVMVLNYPRFQFGTFEGYVSISIPLSAVGESEDFLGNADPIELMTFNSRGELLSAENGRETAQRLLPLGANLFSMAQGQARAFIAESVEGEQLAYTVVPIVPDVVYALGVWPVGGIGSNSPYTPYVNAILPLIMWLASLLVAWFAIDRFVLLRINNLVRAMRDFSQKRTLPSSLNMANVSSELADLEKSFLSLAEDVLRDEAEQEDRLREKSVLLKEVHHRVKNNLQIISSIMNMQIRKAKAPETKVALSQVQDRIMGLSGVHRTLYQAENLTQVNAAALIERIIEQSQVIGKRDGATVDVELNLEPIVIFPDQAVPLSMLVSEALTNAMKYFDAANPKLKVSLTLGANKIAHLVIENNAGQIPQEPEDDSTGLGKQLIRAFTTQLNGRLEASDDGGRYRLDLTFEVEAFKEQAQDY</sequence>
<keyword evidence="8" id="KW-0812">Transmembrane</keyword>
<keyword evidence="8" id="KW-0472">Membrane</keyword>
<dbReference type="PANTHER" id="PTHR41523:SF8">
    <property type="entry name" value="ETHYLENE RESPONSE SENSOR PROTEIN"/>
    <property type="match status" value="1"/>
</dbReference>
<protein>
    <recommendedName>
        <fullName evidence="2">histidine kinase</fullName>
        <ecNumber evidence="2">2.7.13.3</ecNumber>
    </recommendedName>
</protein>
<evidence type="ECO:0000256" key="6">
    <source>
        <dbReference type="ARBA" id="ARBA00022777"/>
    </source>
</evidence>
<evidence type="ECO:0000256" key="5">
    <source>
        <dbReference type="ARBA" id="ARBA00022741"/>
    </source>
</evidence>
<evidence type="ECO:0000256" key="1">
    <source>
        <dbReference type="ARBA" id="ARBA00000085"/>
    </source>
</evidence>
<dbReference type="InterPro" id="IPR036890">
    <property type="entry name" value="HATPase_C_sf"/>
</dbReference>
<feature type="domain" description="Signal transduction histidine kinase subgroup 2 dimerisation and phosphoacceptor" evidence="9">
    <location>
        <begin position="370"/>
        <end position="440"/>
    </location>
</feature>
<dbReference type="RefSeq" id="WP_093994423.1">
    <property type="nucleotide sequence ID" value="NZ_FXZK01000024.1"/>
</dbReference>
<evidence type="ECO:0000256" key="8">
    <source>
        <dbReference type="SAM" id="Phobius"/>
    </source>
</evidence>
<accession>A0A238LKW9</accession>
<evidence type="ECO:0000313" key="11">
    <source>
        <dbReference type="Proteomes" id="UP000201613"/>
    </source>
</evidence>
<dbReference type="Gene3D" id="3.30.565.10">
    <property type="entry name" value="Histidine kinase-like ATPase, C-terminal domain"/>
    <property type="match status" value="1"/>
</dbReference>
<evidence type="ECO:0000256" key="3">
    <source>
        <dbReference type="ARBA" id="ARBA00022553"/>
    </source>
</evidence>
<keyword evidence="6 10" id="KW-0418">Kinase</keyword>
<keyword evidence="8" id="KW-1133">Transmembrane helix</keyword>
<gene>
    <name evidence="10" type="primary">pdtaS_2</name>
    <name evidence="10" type="ORF">LOM8899_04457</name>
</gene>
<name>A0A238LKW9_9RHOB</name>
<comment type="catalytic activity">
    <reaction evidence="1">
        <text>ATP + protein L-histidine = ADP + protein N-phospho-L-histidine.</text>
        <dbReference type="EC" id="2.7.13.3"/>
    </reaction>
</comment>
<dbReference type="Gene3D" id="3.30.450.20">
    <property type="entry name" value="PAS domain"/>
    <property type="match status" value="1"/>
</dbReference>
<dbReference type="SUPFAM" id="SSF55874">
    <property type="entry name" value="ATPase domain of HSP90 chaperone/DNA topoisomerase II/histidine kinase"/>
    <property type="match status" value="1"/>
</dbReference>
<evidence type="ECO:0000256" key="4">
    <source>
        <dbReference type="ARBA" id="ARBA00022679"/>
    </source>
</evidence>
<evidence type="ECO:0000313" key="10">
    <source>
        <dbReference type="EMBL" id="SMY10282.1"/>
    </source>
</evidence>
<dbReference type="Pfam" id="PF07568">
    <property type="entry name" value="HisKA_2"/>
    <property type="match status" value="1"/>
</dbReference>
<dbReference type="Proteomes" id="UP000201613">
    <property type="component" value="Unassembled WGS sequence"/>
</dbReference>
<organism evidence="10 11">
    <name type="scientific">Flavimaricola marinus</name>
    <dbReference type="NCBI Taxonomy" id="1819565"/>
    <lineage>
        <taxon>Bacteria</taxon>
        <taxon>Pseudomonadati</taxon>
        <taxon>Pseudomonadota</taxon>
        <taxon>Alphaproteobacteria</taxon>
        <taxon>Rhodobacterales</taxon>
        <taxon>Paracoccaceae</taxon>
        <taxon>Flavimaricola</taxon>
    </lineage>
</organism>
<evidence type="ECO:0000256" key="7">
    <source>
        <dbReference type="ARBA" id="ARBA00022840"/>
    </source>
</evidence>
<evidence type="ECO:0000259" key="9">
    <source>
        <dbReference type="Pfam" id="PF07568"/>
    </source>
</evidence>
<keyword evidence="4 10" id="KW-0808">Transferase</keyword>
<feature type="transmembrane region" description="Helical" evidence="8">
    <location>
        <begin position="278"/>
        <end position="299"/>
    </location>
</feature>
<keyword evidence="5" id="KW-0547">Nucleotide-binding</keyword>
<dbReference type="PANTHER" id="PTHR41523">
    <property type="entry name" value="TWO-COMPONENT SYSTEM SENSOR PROTEIN"/>
    <property type="match status" value="1"/>
</dbReference>
<keyword evidence="7" id="KW-0067">ATP-binding</keyword>
<dbReference type="EMBL" id="FXZK01000024">
    <property type="protein sequence ID" value="SMY10282.1"/>
    <property type="molecule type" value="Genomic_DNA"/>
</dbReference>
<dbReference type="AlphaFoldDB" id="A0A238LKW9"/>
<dbReference type="GO" id="GO:0004673">
    <property type="term" value="F:protein histidine kinase activity"/>
    <property type="evidence" value="ECO:0007669"/>
    <property type="project" value="UniProtKB-EC"/>
</dbReference>
<reference evidence="10 11" key="1">
    <citation type="submission" date="2017-05" db="EMBL/GenBank/DDBJ databases">
        <authorList>
            <person name="Song R."/>
            <person name="Chenine A.L."/>
            <person name="Ruprecht R.M."/>
        </authorList>
    </citation>
    <scope>NUCLEOTIDE SEQUENCE [LARGE SCALE GENOMIC DNA]</scope>
    <source>
        <strain evidence="10 11">CECT 8899</strain>
    </source>
</reference>
<dbReference type="InterPro" id="IPR011495">
    <property type="entry name" value="Sig_transdc_His_kin_sub2_dim/P"/>
</dbReference>
<evidence type="ECO:0000256" key="2">
    <source>
        <dbReference type="ARBA" id="ARBA00012438"/>
    </source>
</evidence>